<dbReference type="InterPro" id="IPR032861">
    <property type="entry name" value="TAXi_N"/>
</dbReference>
<evidence type="ECO:0000313" key="8">
    <source>
        <dbReference type="EMBL" id="KAG7620252.1"/>
    </source>
</evidence>
<dbReference type="CDD" id="cd05476">
    <property type="entry name" value="pepsin_A_like_plant"/>
    <property type="match status" value="1"/>
</dbReference>
<proteinExistence type="inferred from homology"/>
<dbReference type="InterPro" id="IPR032799">
    <property type="entry name" value="TAXi_C"/>
</dbReference>
<keyword evidence="4" id="KW-0378">Hydrolase</keyword>
<dbReference type="Pfam" id="PF14541">
    <property type="entry name" value="TAXi_C"/>
    <property type="match status" value="1"/>
</dbReference>
<evidence type="ECO:0000256" key="1">
    <source>
        <dbReference type="ARBA" id="ARBA00007447"/>
    </source>
</evidence>
<keyword evidence="6" id="KW-0732">Signal</keyword>
<gene>
    <name evidence="8" type="ORF">ISN44_As04g012640</name>
</gene>
<dbReference type="InterPro" id="IPR033121">
    <property type="entry name" value="PEPTIDASE_A1"/>
</dbReference>
<name>A0A8T2EBC2_ARASU</name>
<organism evidence="8 9">
    <name type="scientific">Arabidopsis suecica</name>
    <name type="common">Swedish thale-cress</name>
    <name type="synonym">Cardaminopsis suecica</name>
    <dbReference type="NCBI Taxonomy" id="45249"/>
    <lineage>
        <taxon>Eukaryota</taxon>
        <taxon>Viridiplantae</taxon>
        <taxon>Streptophyta</taxon>
        <taxon>Embryophyta</taxon>
        <taxon>Tracheophyta</taxon>
        <taxon>Spermatophyta</taxon>
        <taxon>Magnoliopsida</taxon>
        <taxon>eudicotyledons</taxon>
        <taxon>Gunneridae</taxon>
        <taxon>Pentapetalae</taxon>
        <taxon>rosids</taxon>
        <taxon>malvids</taxon>
        <taxon>Brassicales</taxon>
        <taxon>Brassicaceae</taxon>
        <taxon>Camelineae</taxon>
        <taxon>Arabidopsis</taxon>
    </lineage>
</organism>
<comment type="caution">
    <text evidence="8">The sequence shown here is derived from an EMBL/GenBank/DDBJ whole genome shotgun (WGS) entry which is preliminary data.</text>
</comment>
<dbReference type="AlphaFoldDB" id="A0A8T2EBC2"/>
<evidence type="ECO:0000256" key="5">
    <source>
        <dbReference type="ARBA" id="ARBA00023180"/>
    </source>
</evidence>
<feature type="chain" id="PRO_5035778970" evidence="6">
    <location>
        <begin position="20"/>
        <end position="389"/>
    </location>
</feature>
<dbReference type="OrthoDB" id="595818at2759"/>
<dbReference type="Pfam" id="PF14543">
    <property type="entry name" value="TAXi_N"/>
    <property type="match status" value="1"/>
</dbReference>
<dbReference type="InterPro" id="IPR034161">
    <property type="entry name" value="Pepsin-like_plant"/>
</dbReference>
<dbReference type="InterPro" id="IPR051708">
    <property type="entry name" value="Plant_Aspart_Prot_A1"/>
</dbReference>
<evidence type="ECO:0000256" key="3">
    <source>
        <dbReference type="ARBA" id="ARBA00022750"/>
    </source>
</evidence>
<dbReference type="GO" id="GO:0004190">
    <property type="term" value="F:aspartic-type endopeptidase activity"/>
    <property type="evidence" value="ECO:0007669"/>
    <property type="project" value="UniProtKB-KW"/>
</dbReference>
<keyword evidence="2" id="KW-0645">Protease</keyword>
<keyword evidence="5" id="KW-0325">Glycoprotein</keyword>
<keyword evidence="3" id="KW-0064">Aspartyl protease</keyword>
<accession>A0A8T2EBC2</accession>
<protein>
    <submittedName>
        <fullName evidence="8">Aspartic peptidase domain superfamily</fullName>
    </submittedName>
</protein>
<evidence type="ECO:0000256" key="4">
    <source>
        <dbReference type="ARBA" id="ARBA00022801"/>
    </source>
</evidence>
<reference evidence="8 9" key="1">
    <citation type="submission" date="2020-12" db="EMBL/GenBank/DDBJ databases">
        <title>Concerted genomic and epigenomic changes stabilize Arabidopsis allopolyploids.</title>
        <authorList>
            <person name="Chen Z."/>
        </authorList>
    </citation>
    <scope>NUCLEOTIDE SEQUENCE [LARGE SCALE GENOMIC DNA]</scope>
    <source>
        <strain evidence="8">As9502</strain>
        <tissue evidence="8">Leaf</tissue>
    </source>
</reference>
<dbReference type="GO" id="GO:0006508">
    <property type="term" value="P:proteolysis"/>
    <property type="evidence" value="ECO:0007669"/>
    <property type="project" value="UniProtKB-KW"/>
</dbReference>
<evidence type="ECO:0000256" key="2">
    <source>
        <dbReference type="ARBA" id="ARBA00022670"/>
    </source>
</evidence>
<dbReference type="GO" id="GO:0005576">
    <property type="term" value="C:extracellular region"/>
    <property type="evidence" value="ECO:0007669"/>
    <property type="project" value="TreeGrafter"/>
</dbReference>
<feature type="signal peptide" evidence="6">
    <location>
        <begin position="1"/>
        <end position="19"/>
    </location>
</feature>
<dbReference type="PANTHER" id="PTHR47967">
    <property type="entry name" value="OS07G0603500 PROTEIN-RELATED"/>
    <property type="match status" value="1"/>
</dbReference>
<comment type="similarity">
    <text evidence="1">Belongs to the peptidase A1 family.</text>
</comment>
<evidence type="ECO:0000256" key="6">
    <source>
        <dbReference type="SAM" id="SignalP"/>
    </source>
</evidence>
<sequence>MKTTMNFVFLFFLPLLINAKPKRVTLHIPLVHNGANFYDSKVVSLPLSSPHSQRGLAFMAEIHFGSPQKKQFLHMDTGSSLTWTQCFPCSDCYAQKIYPKYRPAASITYRDAMCEDSHPKSNPHFAFDPLTRICTYQQHYLDETNIKGTLAQEMITVDTHDGGFKRVHGVYFGCNTLSDGSYFTGTGILGLGVGKYSIIGEFGSKFSFCLGEISEPKASHNLILGDGANVQGHPTVINITEGHTIFQLESIIVGEEITLDDPVQVFVDTGSTLSHLSTNLYYKFVDAFDDLIGSRPLSYEPTLCYKADTIERLEKMDVGFKFDGGAELSVNIHNIFIQQGPPEIRCLAIQNNKESFSHVIIGVIAMQGYNVGYDLSAKTAYINKQDCDM</sequence>
<dbReference type="PANTHER" id="PTHR47967:SF13">
    <property type="entry name" value="ASPARTYL PROTEASE UND-RELATED"/>
    <property type="match status" value="1"/>
</dbReference>
<keyword evidence="9" id="KW-1185">Reference proteome</keyword>
<evidence type="ECO:0000259" key="7">
    <source>
        <dbReference type="PROSITE" id="PS51767"/>
    </source>
</evidence>
<dbReference type="Proteomes" id="UP000694251">
    <property type="component" value="Chromosome 4"/>
</dbReference>
<dbReference type="EMBL" id="JAEFBJ010000004">
    <property type="protein sequence ID" value="KAG7620252.1"/>
    <property type="molecule type" value="Genomic_DNA"/>
</dbReference>
<feature type="domain" description="Peptidase A1" evidence="7">
    <location>
        <begin position="58"/>
        <end position="383"/>
    </location>
</feature>
<dbReference type="PROSITE" id="PS51767">
    <property type="entry name" value="PEPTIDASE_A1"/>
    <property type="match status" value="1"/>
</dbReference>
<evidence type="ECO:0000313" key="9">
    <source>
        <dbReference type="Proteomes" id="UP000694251"/>
    </source>
</evidence>